<proteinExistence type="predicted"/>
<sequence length="205" mass="23656">MTNQLITQEVLDNAYSYPAYMEMLKKLLAEGKTTGNNHSDEYVFYAEMNMQRMERIDKSITLSEETTQALQQIQTPVYWVVLTEGWCGDAAQNLPILHKMSLVNPKIQLKLILRDEHLDIMDAYLTNGGRSIPKLICLKADNLQETGTWGPRPAPLQEMMAEFKKQANGDQKELIISMQKWYAKDKALTLQKEFIQLLEQWDIKA</sequence>
<evidence type="ECO:0000313" key="2">
    <source>
        <dbReference type="Proteomes" id="UP001403385"/>
    </source>
</evidence>
<name>A0AAW9S8W6_9BACT</name>
<dbReference type="AlphaFoldDB" id="A0AAW9S8W6"/>
<protein>
    <submittedName>
        <fullName evidence="1">Thioredoxin family protein</fullName>
    </submittedName>
</protein>
<dbReference type="Gene3D" id="3.40.30.10">
    <property type="entry name" value="Glutaredoxin"/>
    <property type="match status" value="1"/>
</dbReference>
<organism evidence="1 2">
    <name type="scientific">Rapidithrix thailandica</name>
    <dbReference type="NCBI Taxonomy" id="413964"/>
    <lineage>
        <taxon>Bacteria</taxon>
        <taxon>Pseudomonadati</taxon>
        <taxon>Bacteroidota</taxon>
        <taxon>Cytophagia</taxon>
        <taxon>Cytophagales</taxon>
        <taxon>Flammeovirgaceae</taxon>
        <taxon>Rapidithrix</taxon>
    </lineage>
</organism>
<gene>
    <name evidence="1" type="ORF">AAG747_09760</name>
</gene>
<accession>A0AAW9S8W6</accession>
<evidence type="ECO:0000313" key="1">
    <source>
        <dbReference type="EMBL" id="MEN7548195.1"/>
    </source>
</evidence>
<dbReference type="Proteomes" id="UP001403385">
    <property type="component" value="Unassembled WGS sequence"/>
</dbReference>
<dbReference type="InterPro" id="IPR036249">
    <property type="entry name" value="Thioredoxin-like_sf"/>
</dbReference>
<keyword evidence="2" id="KW-1185">Reference proteome</keyword>
<dbReference type="EMBL" id="JBDKWZ010000005">
    <property type="protein sequence ID" value="MEN7548195.1"/>
    <property type="molecule type" value="Genomic_DNA"/>
</dbReference>
<dbReference type="RefSeq" id="WP_346820976.1">
    <property type="nucleotide sequence ID" value="NZ_JBDKWZ010000005.1"/>
</dbReference>
<reference evidence="1 2" key="1">
    <citation type="submission" date="2024-04" db="EMBL/GenBank/DDBJ databases">
        <title>Novel genus in family Flammeovirgaceae.</title>
        <authorList>
            <person name="Nguyen T.H."/>
            <person name="Vuong T.Q."/>
            <person name="Le H."/>
            <person name="Kim S.-G."/>
        </authorList>
    </citation>
    <scope>NUCLEOTIDE SEQUENCE [LARGE SCALE GENOMIC DNA]</scope>
    <source>
        <strain evidence="1 2">JCM 23209</strain>
    </source>
</reference>
<dbReference type="SUPFAM" id="SSF52833">
    <property type="entry name" value="Thioredoxin-like"/>
    <property type="match status" value="1"/>
</dbReference>
<dbReference type="Pfam" id="PF14595">
    <property type="entry name" value="Thioredoxin_9"/>
    <property type="match status" value="1"/>
</dbReference>
<comment type="caution">
    <text evidence="1">The sequence shown here is derived from an EMBL/GenBank/DDBJ whole genome shotgun (WGS) entry which is preliminary data.</text>
</comment>